<evidence type="ECO:0000256" key="1">
    <source>
        <dbReference type="ARBA" id="ARBA00001935"/>
    </source>
</evidence>
<dbReference type="GO" id="GO:0016020">
    <property type="term" value="C:membrane"/>
    <property type="evidence" value="ECO:0007669"/>
    <property type="project" value="UniProtKB-SubCell"/>
</dbReference>
<evidence type="ECO:0000256" key="14">
    <source>
        <dbReference type="ARBA" id="ARBA00023008"/>
    </source>
</evidence>
<evidence type="ECO:0000256" key="2">
    <source>
        <dbReference type="ARBA" id="ARBA00004141"/>
    </source>
</evidence>
<name>A0A866UCJ2_9BIVA</name>
<evidence type="ECO:0000256" key="7">
    <source>
        <dbReference type="ARBA" id="ARBA00022660"/>
    </source>
</evidence>
<evidence type="ECO:0000313" key="20">
    <source>
        <dbReference type="EMBL" id="QOE56582.1"/>
    </source>
</evidence>
<keyword evidence="20" id="KW-0496">Mitochondrion</keyword>
<keyword evidence="13" id="KW-1133">Transmembrane helix</keyword>
<evidence type="ECO:0000256" key="16">
    <source>
        <dbReference type="ARBA" id="ARBA00031389"/>
    </source>
</evidence>
<evidence type="ECO:0000256" key="17">
    <source>
        <dbReference type="ARBA" id="ARBA00049512"/>
    </source>
</evidence>
<dbReference type="InterPro" id="IPR045187">
    <property type="entry name" value="CcO_II"/>
</dbReference>
<protein>
    <recommendedName>
        <fullName evidence="5">Cytochrome c oxidase subunit 2</fullName>
        <ecNumber evidence="4">7.1.1.9</ecNumber>
    </recommendedName>
    <alternativeName>
        <fullName evidence="16">Cytochrome c oxidase polypeptide II</fullName>
    </alternativeName>
</protein>
<dbReference type="EC" id="7.1.1.9" evidence="4"/>
<feature type="domain" description="Cytochrome oxidase subunit II copper A binding" evidence="18">
    <location>
        <begin position="51"/>
        <end position="271"/>
    </location>
</feature>
<dbReference type="GO" id="GO:0042773">
    <property type="term" value="P:ATP synthesis coupled electron transport"/>
    <property type="evidence" value="ECO:0007669"/>
    <property type="project" value="TreeGrafter"/>
</dbReference>
<dbReference type="PROSITE" id="PS00078">
    <property type="entry name" value="COX2"/>
    <property type="match status" value="1"/>
</dbReference>
<dbReference type="InterPro" id="IPR001505">
    <property type="entry name" value="Copper_CuA"/>
</dbReference>
<comment type="catalytic activity">
    <reaction evidence="17">
        <text>4 Fe(II)-[cytochrome c] + O2 + 8 H(+)(in) = 4 Fe(III)-[cytochrome c] + 2 H2O + 4 H(+)(out)</text>
        <dbReference type="Rhea" id="RHEA:11436"/>
        <dbReference type="Rhea" id="RHEA-COMP:10350"/>
        <dbReference type="Rhea" id="RHEA-COMP:14399"/>
        <dbReference type="ChEBI" id="CHEBI:15377"/>
        <dbReference type="ChEBI" id="CHEBI:15378"/>
        <dbReference type="ChEBI" id="CHEBI:15379"/>
        <dbReference type="ChEBI" id="CHEBI:29033"/>
        <dbReference type="ChEBI" id="CHEBI:29034"/>
        <dbReference type="EC" id="7.1.1.9"/>
    </reaction>
    <physiologicalReaction direction="left-to-right" evidence="17">
        <dbReference type="Rhea" id="RHEA:11437"/>
    </physiologicalReaction>
</comment>
<dbReference type="GO" id="GO:0004129">
    <property type="term" value="F:cytochrome-c oxidase activity"/>
    <property type="evidence" value="ECO:0007669"/>
    <property type="project" value="UniProtKB-EC"/>
</dbReference>
<reference evidence="20" key="1">
    <citation type="submission" date="2020-03" db="EMBL/GenBank/DDBJ databases">
        <title>the complete mitochondrial genome sequence of Antigona lamellaris.</title>
        <authorList>
            <person name="Zhong S."/>
        </authorList>
    </citation>
    <scope>NUCLEOTIDE SEQUENCE</scope>
</reference>
<evidence type="ECO:0000259" key="19">
    <source>
        <dbReference type="PROSITE" id="PS50999"/>
    </source>
</evidence>
<feature type="domain" description="Cytochrome oxidase subunit II transmembrane region profile" evidence="19">
    <location>
        <begin position="1"/>
        <end position="50"/>
    </location>
</feature>
<dbReference type="SUPFAM" id="SSF49503">
    <property type="entry name" value="Cupredoxins"/>
    <property type="match status" value="1"/>
</dbReference>
<evidence type="ECO:0000256" key="15">
    <source>
        <dbReference type="ARBA" id="ARBA00023136"/>
    </source>
</evidence>
<dbReference type="PANTHER" id="PTHR22888:SF9">
    <property type="entry name" value="CYTOCHROME C OXIDASE SUBUNIT 2"/>
    <property type="match status" value="1"/>
</dbReference>
<dbReference type="PROSITE" id="PS50857">
    <property type="entry name" value="COX2_CUA"/>
    <property type="match status" value="1"/>
</dbReference>
<evidence type="ECO:0000256" key="12">
    <source>
        <dbReference type="ARBA" id="ARBA00022982"/>
    </source>
</evidence>
<dbReference type="Gene3D" id="1.10.287.90">
    <property type="match status" value="1"/>
</dbReference>
<keyword evidence="15" id="KW-0472">Membrane</keyword>
<dbReference type="InterPro" id="IPR036257">
    <property type="entry name" value="Cyt_c_oxidase_su2_TM_sf"/>
</dbReference>
<evidence type="ECO:0000256" key="6">
    <source>
        <dbReference type="ARBA" id="ARBA00022448"/>
    </source>
</evidence>
<organism evidence="20">
    <name type="scientific">Antigona lamellaris</name>
    <dbReference type="NCBI Taxonomy" id="345433"/>
    <lineage>
        <taxon>Eukaryota</taxon>
        <taxon>Metazoa</taxon>
        <taxon>Spiralia</taxon>
        <taxon>Lophotrochozoa</taxon>
        <taxon>Mollusca</taxon>
        <taxon>Bivalvia</taxon>
        <taxon>Autobranchia</taxon>
        <taxon>Heteroconchia</taxon>
        <taxon>Euheterodonta</taxon>
        <taxon>Imparidentia</taxon>
        <taxon>Neoheterodontei</taxon>
        <taxon>Venerida</taxon>
        <taxon>Veneroidea</taxon>
        <taxon>Veneridae</taxon>
        <taxon>Antigona</taxon>
    </lineage>
</organism>
<evidence type="ECO:0000259" key="18">
    <source>
        <dbReference type="PROSITE" id="PS50857"/>
    </source>
</evidence>
<keyword evidence="7" id="KW-0679">Respiratory chain</keyword>
<dbReference type="InterPro" id="IPR002429">
    <property type="entry name" value="CcO_II-like_C"/>
</dbReference>
<evidence type="ECO:0000256" key="3">
    <source>
        <dbReference type="ARBA" id="ARBA00007866"/>
    </source>
</evidence>
<keyword evidence="10" id="KW-0460">Magnesium</keyword>
<dbReference type="PRINTS" id="PR01166">
    <property type="entry name" value="CYCOXIDASEII"/>
</dbReference>
<geneLocation type="mitochondrion" evidence="20"/>
<keyword evidence="9" id="KW-0479">Metal-binding</keyword>
<keyword evidence="8" id="KW-0812">Transmembrane</keyword>
<keyword evidence="14" id="KW-0186">Copper</keyword>
<comment type="subcellular location">
    <subcellularLocation>
        <location evidence="2">Membrane</location>
        <topology evidence="2">Multi-pass membrane protein</topology>
    </subcellularLocation>
</comment>
<dbReference type="SUPFAM" id="SSF81464">
    <property type="entry name" value="Cytochrome c oxidase subunit II-like, transmembrane region"/>
    <property type="match status" value="1"/>
</dbReference>
<evidence type="ECO:0000256" key="8">
    <source>
        <dbReference type="ARBA" id="ARBA00022692"/>
    </source>
</evidence>
<accession>A0A866UCJ2</accession>
<dbReference type="AlphaFoldDB" id="A0A866UCJ2"/>
<keyword evidence="12" id="KW-0249">Electron transport</keyword>
<evidence type="ECO:0000256" key="4">
    <source>
        <dbReference type="ARBA" id="ARBA00012949"/>
    </source>
</evidence>
<dbReference type="PANTHER" id="PTHR22888">
    <property type="entry name" value="CYTOCHROME C OXIDASE, SUBUNIT II"/>
    <property type="match status" value="1"/>
</dbReference>
<comment type="similarity">
    <text evidence="3">Belongs to the cytochrome c oxidase subunit 2 family.</text>
</comment>
<gene>
    <name evidence="20" type="primary">cox2</name>
</gene>
<comment type="cofactor">
    <cofactor evidence="1">
        <name>Cu cation</name>
        <dbReference type="ChEBI" id="CHEBI:23378"/>
    </cofactor>
</comment>
<evidence type="ECO:0000256" key="5">
    <source>
        <dbReference type="ARBA" id="ARBA00015946"/>
    </source>
</evidence>
<dbReference type="PROSITE" id="PS50999">
    <property type="entry name" value="COX2_TM"/>
    <property type="match status" value="1"/>
</dbReference>
<evidence type="ECO:0000256" key="11">
    <source>
        <dbReference type="ARBA" id="ARBA00022967"/>
    </source>
</evidence>
<dbReference type="Pfam" id="PF00116">
    <property type="entry name" value="COX2"/>
    <property type="match status" value="1"/>
</dbReference>
<keyword evidence="11" id="KW-1278">Translocase</keyword>
<keyword evidence="6" id="KW-0813">Transport</keyword>
<dbReference type="EMBL" id="MT254059">
    <property type="protein sequence ID" value="QOE56582.1"/>
    <property type="molecule type" value="Genomic_DNA"/>
</dbReference>
<proteinExistence type="inferred from homology"/>
<dbReference type="GO" id="GO:0005507">
    <property type="term" value="F:copper ion binding"/>
    <property type="evidence" value="ECO:0007669"/>
    <property type="project" value="InterPro"/>
</dbReference>
<dbReference type="InterPro" id="IPR011759">
    <property type="entry name" value="Cyt_c_oxidase_su2_TM_dom"/>
</dbReference>
<sequence>MSGVFFDGSLNLYVHRSEALETFWTVTPAFFLVALGYVSLKNLYDMEVGDYVGHTVKVIGHQWYWEYYYEVNFNKDLSKGDYLEYLNEFLGNISVDGFWLYASDLDGVVNLDELVKDSFYSFDVALVGLNLKDGDWVENSIFQFVAGLYMKGDWFLGYDAYVVPESDLIDESSDKFGLFRNQSSSWSCLLAYEKKNEILVSTADVMHSWGVGELGVKADAVPGRCNSLSVEPVMPGSAFGNCYELCGEGHSEMPIVVNIMSYKDLISNMKMEIFRTEDCEEFFSKLFKV</sequence>
<evidence type="ECO:0000256" key="10">
    <source>
        <dbReference type="ARBA" id="ARBA00022842"/>
    </source>
</evidence>
<evidence type="ECO:0000256" key="13">
    <source>
        <dbReference type="ARBA" id="ARBA00022989"/>
    </source>
</evidence>
<evidence type="ECO:0000256" key="9">
    <source>
        <dbReference type="ARBA" id="ARBA00022723"/>
    </source>
</evidence>
<dbReference type="Gene3D" id="2.60.40.420">
    <property type="entry name" value="Cupredoxins - blue copper proteins"/>
    <property type="match status" value="2"/>
</dbReference>
<dbReference type="InterPro" id="IPR008972">
    <property type="entry name" value="Cupredoxin"/>
</dbReference>